<dbReference type="AlphaFoldDB" id="A0A9E7NBH6"/>
<dbReference type="InterPro" id="IPR016181">
    <property type="entry name" value="Acyl_CoA_acyltransferase"/>
</dbReference>
<name>A0A9E7NBH6_9EURY</name>
<gene>
    <name evidence="2" type="ORF">NGM29_09060</name>
</gene>
<dbReference type="PANTHER" id="PTHR43617">
    <property type="entry name" value="L-AMINO ACID N-ACETYLTRANSFERASE"/>
    <property type="match status" value="1"/>
</dbReference>
<dbReference type="CDD" id="cd04301">
    <property type="entry name" value="NAT_SF"/>
    <property type="match status" value="1"/>
</dbReference>
<accession>A0A9E7NBH6</accession>
<dbReference type="GO" id="GO:0016747">
    <property type="term" value="F:acyltransferase activity, transferring groups other than amino-acyl groups"/>
    <property type="evidence" value="ECO:0007669"/>
    <property type="project" value="InterPro"/>
</dbReference>
<reference evidence="2" key="1">
    <citation type="submission" date="2022-06" db="EMBL/GenBank/DDBJ databases">
        <title>Diverse halophilic archaea isolated from saline environments.</title>
        <authorList>
            <person name="Cui H.-L."/>
        </authorList>
    </citation>
    <scope>NUCLEOTIDE SEQUENCE</scope>
    <source>
        <strain evidence="2">WLHS1</strain>
    </source>
</reference>
<dbReference type="SUPFAM" id="SSF55729">
    <property type="entry name" value="Acyl-CoA N-acyltransferases (Nat)"/>
    <property type="match status" value="1"/>
</dbReference>
<dbReference type="KEGG" id="sawl:NGM29_09060"/>
<proteinExistence type="predicted"/>
<dbReference type="Proteomes" id="UP001056855">
    <property type="component" value="Chromosome"/>
</dbReference>
<dbReference type="InterPro" id="IPR000182">
    <property type="entry name" value="GNAT_dom"/>
</dbReference>
<dbReference type="GeneID" id="73290192"/>
<sequence>MSTDTCAAWNPSACEGTAGCPPRCPRFIDKHGRALLVEPASDRHREGLRSMYADYPDAHRSMGLPPIHLERIDAWIDALLETGTNLVARDGTRVVGHAAYAPNSSAEPEFVIFVDPDYHDGGVGSELCRHTIATAAKNGHEALTLDVDAANERAVHVYRKLGFRIVKRSGGDLAMRLSFDEPIVDAVRMPPAERETPA</sequence>
<dbReference type="Pfam" id="PF00583">
    <property type="entry name" value="Acetyltransf_1"/>
    <property type="match status" value="1"/>
</dbReference>
<dbReference type="Gene3D" id="3.40.630.30">
    <property type="match status" value="1"/>
</dbReference>
<protein>
    <submittedName>
        <fullName evidence="2">GNAT family N-acetyltransferase</fullName>
    </submittedName>
</protein>
<organism evidence="2 3">
    <name type="scientific">Natronosalvus rutilus</name>
    <dbReference type="NCBI Taxonomy" id="2953753"/>
    <lineage>
        <taxon>Archaea</taxon>
        <taxon>Methanobacteriati</taxon>
        <taxon>Methanobacteriota</taxon>
        <taxon>Stenosarchaea group</taxon>
        <taxon>Halobacteria</taxon>
        <taxon>Halobacteriales</taxon>
        <taxon>Natrialbaceae</taxon>
        <taxon>Natronosalvus</taxon>
    </lineage>
</organism>
<evidence type="ECO:0000259" key="1">
    <source>
        <dbReference type="PROSITE" id="PS51186"/>
    </source>
</evidence>
<dbReference type="InterPro" id="IPR050276">
    <property type="entry name" value="MshD_Acetyltransferase"/>
</dbReference>
<dbReference type="RefSeq" id="WP_254160334.1">
    <property type="nucleotide sequence ID" value="NZ_CP100355.1"/>
</dbReference>
<dbReference type="PROSITE" id="PS51186">
    <property type="entry name" value="GNAT"/>
    <property type="match status" value="1"/>
</dbReference>
<evidence type="ECO:0000313" key="3">
    <source>
        <dbReference type="Proteomes" id="UP001056855"/>
    </source>
</evidence>
<dbReference type="EMBL" id="CP100355">
    <property type="protein sequence ID" value="UTF55379.1"/>
    <property type="molecule type" value="Genomic_DNA"/>
</dbReference>
<evidence type="ECO:0000313" key="2">
    <source>
        <dbReference type="EMBL" id="UTF55379.1"/>
    </source>
</evidence>
<feature type="domain" description="N-acetyltransferase" evidence="1">
    <location>
        <begin position="35"/>
        <end position="180"/>
    </location>
</feature>
<keyword evidence="3" id="KW-1185">Reference proteome</keyword>